<dbReference type="SUPFAM" id="SSF56300">
    <property type="entry name" value="Metallo-dependent phosphatases"/>
    <property type="match status" value="1"/>
</dbReference>
<organism evidence="5 6">
    <name type="scientific">Paenibacillus haidiansis</name>
    <dbReference type="NCBI Taxonomy" id="1574488"/>
    <lineage>
        <taxon>Bacteria</taxon>
        <taxon>Bacillati</taxon>
        <taxon>Bacillota</taxon>
        <taxon>Bacilli</taxon>
        <taxon>Bacillales</taxon>
        <taxon>Paenibacillaceae</taxon>
        <taxon>Paenibacillus</taxon>
    </lineage>
</organism>
<gene>
    <name evidence="5" type="ORF">V3851_15090</name>
</gene>
<evidence type="ECO:0000256" key="1">
    <source>
        <dbReference type="ARBA" id="ARBA00022729"/>
    </source>
</evidence>
<feature type="domain" description="SLH" evidence="4">
    <location>
        <begin position="648"/>
        <end position="708"/>
    </location>
</feature>
<keyword evidence="6" id="KW-1185">Reference proteome</keyword>
<evidence type="ECO:0000313" key="6">
    <source>
        <dbReference type="Proteomes" id="UP001306950"/>
    </source>
</evidence>
<dbReference type="SUPFAM" id="SSF55816">
    <property type="entry name" value="5'-nucleotidase (syn. UDP-sugar hydrolase), C-terminal domain"/>
    <property type="match status" value="1"/>
</dbReference>
<dbReference type="Proteomes" id="UP001306950">
    <property type="component" value="Unassembled WGS sequence"/>
</dbReference>
<sequence length="730" mass="77909">MRLSNKSLAKLLAAAVVAAGLVPGAAGGTVSAAESAGGSGEFQLRILHTNDTHAHLDNIDRRVTAVQGARTDNTLLLDAGDVFSGTLYFNQFSGLADLYFMNEMKYDVMTFGNHEFDKGPGALAEFVKQAKFPFVSANVDFSAEPALSGVLQSGIGAPGEAGHIYPSLIKEIDGEKIGIIGLTTPESSVLSSPGPNIKFLDEVESAQKQVDALETEGIDKIIVLSHLGYTVDQQLAESVDGIDIIVGGHSHTQLDVPEVHHAEAEPTLIVQTGEYDEHLGQLDVTFDENGVLDTWEGKLIDLNAQDDAGNYLIQGDAKAAAKLAEYTAPLEELKKTVVGKSDVNLDGERDNVRKQETNLGNLVADGMRSKVMSIVKESDVKGYVTIQNGGGIRASIDTGDITLGELLTTMPFGNNLSALKMTGTEIIAALENGVSGVENGEGRFPQVSGLRFYYDSTRDPEVIDDVTGAKTQTGQRIEKVQIQNEDGTYSDIDPKGYYIVATNSYMADGGDFYSSMKQAKNDGRYYELNLVDYEVFREYLEKVGAVNIAAEGRITDLKGAALPGEAGGSNTGSSQEPGEGTNAPNSYRFKDIANDPNAALIEQAAGEGIIEGYGDGTFRPDEYVTRAEFAVAVNRIFKLEESSRDSGYSDEDSIPEWALPAVAALTEGGFMGPFGDNNFGPDQTLTVGQAEKVFAAFSGPVNNTSGLEANATLTRSDLVLLIMSELLQHN</sequence>
<dbReference type="InterPro" id="IPR004843">
    <property type="entry name" value="Calcineurin-like_PHP"/>
</dbReference>
<dbReference type="EMBL" id="JAZHPZ010000007">
    <property type="protein sequence ID" value="MEF2967161.1"/>
    <property type="molecule type" value="Genomic_DNA"/>
</dbReference>
<evidence type="ECO:0000256" key="2">
    <source>
        <dbReference type="RuleBase" id="RU362119"/>
    </source>
</evidence>
<dbReference type="InterPro" id="IPR029052">
    <property type="entry name" value="Metallo-depent_PP-like"/>
</dbReference>
<dbReference type="CDD" id="cd07409">
    <property type="entry name" value="MPP_CD73_N"/>
    <property type="match status" value="1"/>
</dbReference>
<evidence type="ECO:0000259" key="4">
    <source>
        <dbReference type="PROSITE" id="PS51272"/>
    </source>
</evidence>
<keyword evidence="1 2" id="KW-0732">Signal</keyword>
<feature type="signal peptide" evidence="2">
    <location>
        <begin position="1"/>
        <end position="18"/>
    </location>
</feature>
<proteinExistence type="inferred from homology"/>
<dbReference type="InterPro" id="IPR036907">
    <property type="entry name" value="5'-Nucleotdase_C_sf"/>
</dbReference>
<dbReference type="InterPro" id="IPR006179">
    <property type="entry name" value="5_nucleotidase/apyrase"/>
</dbReference>
<dbReference type="Gene3D" id="3.90.780.10">
    <property type="entry name" value="5'-Nucleotidase, C-terminal domain"/>
    <property type="match status" value="1"/>
</dbReference>
<dbReference type="Pfam" id="PF02872">
    <property type="entry name" value="5_nucleotid_C"/>
    <property type="match status" value="1"/>
</dbReference>
<evidence type="ECO:0000313" key="5">
    <source>
        <dbReference type="EMBL" id="MEF2967161.1"/>
    </source>
</evidence>
<keyword evidence="2" id="KW-0547">Nucleotide-binding</keyword>
<protein>
    <submittedName>
        <fullName evidence="5">5'-nucleotidase C-terminal domain-containing protein</fullName>
    </submittedName>
</protein>
<name>A0ABU7VTT9_9BACL</name>
<feature type="domain" description="SLH" evidence="4">
    <location>
        <begin position="584"/>
        <end position="647"/>
    </location>
</feature>
<evidence type="ECO:0000256" key="3">
    <source>
        <dbReference type="SAM" id="MobiDB-lite"/>
    </source>
</evidence>
<feature type="chain" id="PRO_5044969224" evidence="2">
    <location>
        <begin position="19"/>
        <end position="730"/>
    </location>
</feature>
<keyword evidence="2" id="KW-0378">Hydrolase</keyword>
<comment type="similarity">
    <text evidence="2">Belongs to the 5'-nucleotidase family.</text>
</comment>
<reference evidence="5 6" key="1">
    <citation type="submission" date="2024-02" db="EMBL/GenBank/DDBJ databases">
        <title>A nitrogen-fixing paenibacillus bacterium.</title>
        <authorList>
            <person name="Zhang W.L."/>
            <person name="Chen S.F."/>
        </authorList>
    </citation>
    <scope>NUCLEOTIDE SEQUENCE [LARGE SCALE GENOMIC DNA]</scope>
    <source>
        <strain evidence="5 6">M1</strain>
    </source>
</reference>
<dbReference type="InterPro" id="IPR001119">
    <property type="entry name" value="SLH_dom"/>
</dbReference>
<dbReference type="PROSITE" id="PS51272">
    <property type="entry name" value="SLH"/>
    <property type="match status" value="2"/>
</dbReference>
<dbReference type="Pfam" id="PF00149">
    <property type="entry name" value="Metallophos"/>
    <property type="match status" value="1"/>
</dbReference>
<dbReference type="RefSeq" id="WP_331847384.1">
    <property type="nucleotide sequence ID" value="NZ_JAZHPZ010000007.1"/>
</dbReference>
<dbReference type="PROSITE" id="PS00785">
    <property type="entry name" value="5_NUCLEOTIDASE_1"/>
    <property type="match status" value="1"/>
</dbReference>
<dbReference type="PANTHER" id="PTHR11575:SF24">
    <property type="entry name" value="5'-NUCLEOTIDASE"/>
    <property type="match status" value="1"/>
</dbReference>
<dbReference type="InterPro" id="IPR006146">
    <property type="entry name" value="5'-Nucleotdase_CS"/>
</dbReference>
<dbReference type="InterPro" id="IPR008334">
    <property type="entry name" value="5'-Nucleotdase_C"/>
</dbReference>
<dbReference type="PANTHER" id="PTHR11575">
    <property type="entry name" value="5'-NUCLEOTIDASE-RELATED"/>
    <property type="match status" value="1"/>
</dbReference>
<dbReference type="PRINTS" id="PR01607">
    <property type="entry name" value="APYRASEFAMLY"/>
</dbReference>
<feature type="region of interest" description="Disordered" evidence="3">
    <location>
        <begin position="560"/>
        <end position="585"/>
    </location>
</feature>
<dbReference type="Pfam" id="PF00395">
    <property type="entry name" value="SLH"/>
    <property type="match status" value="2"/>
</dbReference>
<comment type="caution">
    <text evidence="5">The sequence shown here is derived from an EMBL/GenBank/DDBJ whole genome shotgun (WGS) entry which is preliminary data.</text>
</comment>
<dbReference type="Gene3D" id="3.60.21.10">
    <property type="match status" value="1"/>
</dbReference>
<accession>A0ABU7VTT9</accession>